<reference evidence="6 7" key="1">
    <citation type="journal article" date="2024" name="Int. J. Syst. Evol. Microbiol.">
        <title>Clostridium omnivorum sp. nov., isolated from anoxic soil under the treatment of reductive soil disinfestation.</title>
        <authorList>
            <person name="Ueki A."/>
            <person name="Tonouchi A."/>
            <person name="Kaku N."/>
            <person name="Honma S."/>
            <person name="Ueki K."/>
        </authorList>
    </citation>
    <scope>NUCLEOTIDE SEQUENCE [LARGE SCALE GENOMIC DNA]</scope>
    <source>
        <strain evidence="6 7">E14</strain>
    </source>
</reference>
<comment type="subcellular location">
    <subcellularLocation>
        <location evidence="1">Membrane</location>
        <topology evidence="1">Multi-pass membrane protein</topology>
    </subcellularLocation>
</comment>
<evidence type="ECO:0000313" key="7">
    <source>
        <dbReference type="Proteomes" id="UP001208567"/>
    </source>
</evidence>
<accession>A0ABQ5NAJ6</accession>
<dbReference type="PANTHER" id="PTHR47704">
    <property type="entry name" value="POTASSIUM TRANSPORTER KIMA"/>
    <property type="match status" value="1"/>
</dbReference>
<dbReference type="InterPro" id="IPR053153">
    <property type="entry name" value="APC_K+_Transporter"/>
</dbReference>
<feature type="transmembrane region" description="Helical" evidence="5">
    <location>
        <begin position="375"/>
        <end position="397"/>
    </location>
</feature>
<comment type="caution">
    <text evidence="6">The sequence shown here is derived from an EMBL/GenBank/DDBJ whole genome shotgun (WGS) entry which is preliminary data.</text>
</comment>
<evidence type="ECO:0000313" key="6">
    <source>
        <dbReference type="EMBL" id="GLC32293.1"/>
    </source>
</evidence>
<feature type="transmembrane region" description="Helical" evidence="5">
    <location>
        <begin position="63"/>
        <end position="80"/>
    </location>
</feature>
<protein>
    <submittedName>
        <fullName evidence="6">Amino acid permease</fullName>
    </submittedName>
</protein>
<keyword evidence="3 5" id="KW-1133">Transmembrane helix</keyword>
<evidence type="ECO:0000256" key="5">
    <source>
        <dbReference type="SAM" id="Phobius"/>
    </source>
</evidence>
<feature type="transmembrane region" description="Helical" evidence="5">
    <location>
        <begin position="299"/>
        <end position="327"/>
    </location>
</feature>
<dbReference type="Gene3D" id="1.20.1740.10">
    <property type="entry name" value="Amino acid/polyamine transporter I"/>
    <property type="match status" value="1"/>
</dbReference>
<feature type="transmembrane region" description="Helical" evidence="5">
    <location>
        <begin position="434"/>
        <end position="452"/>
    </location>
</feature>
<dbReference type="PANTHER" id="PTHR47704:SF1">
    <property type="entry name" value="POTASSIUM TRANSPORTER KIMA"/>
    <property type="match status" value="1"/>
</dbReference>
<feature type="transmembrane region" description="Helical" evidence="5">
    <location>
        <begin position="142"/>
        <end position="161"/>
    </location>
</feature>
<evidence type="ECO:0000256" key="2">
    <source>
        <dbReference type="ARBA" id="ARBA00022692"/>
    </source>
</evidence>
<dbReference type="EMBL" id="BRXR01000001">
    <property type="protein sequence ID" value="GLC32293.1"/>
    <property type="molecule type" value="Genomic_DNA"/>
</dbReference>
<feature type="transmembrane region" description="Helical" evidence="5">
    <location>
        <begin position="254"/>
        <end position="279"/>
    </location>
</feature>
<keyword evidence="4 5" id="KW-0472">Membrane</keyword>
<dbReference type="InterPro" id="IPR002293">
    <property type="entry name" value="AA/rel_permease1"/>
</dbReference>
<keyword evidence="2 5" id="KW-0812">Transmembrane</keyword>
<feature type="transmembrane region" description="Helical" evidence="5">
    <location>
        <begin position="173"/>
        <end position="194"/>
    </location>
</feature>
<evidence type="ECO:0000256" key="3">
    <source>
        <dbReference type="ARBA" id="ARBA00022989"/>
    </source>
</evidence>
<feature type="transmembrane region" description="Helical" evidence="5">
    <location>
        <begin position="214"/>
        <end position="233"/>
    </location>
</feature>
<sequence>MLSKIRKLLIGESLSSDQLTAEKFNVFWGLPILSSDAISSVAYAGEEILIVLIPVLGMLSYKYMFYAALCIVFLLFLLVFSYRQTIDNYPCGGGSYIVAHDNLGTIPGLVAGASLSIDYILTVAVSVSAGTAAIYSAVPSLYAHKVAISVAIIILMTIGNLRGIKDSSRLFGVPTYLFIVSIIIMIVTGIIRHFLFGYNPQPLYPIQQKAIGDITIFLFLRAFASGCTALTGVEAVSNGIPNFREPSQKNAKVVLGLLAGVVLFIFGGLSYLATIYHAVPNPENTVIAQIATQVFGTSFMYYVVQVTTAFILIMAANTAYADLPLLLSLLGRDGFVPRQFAKRGKRLSFSNGIILLCIASCALIIAFGGDTHHLLPLYAVGVFISFTLSQSGMFTKWIREKTPGWKHKAIINGMGALVTFVTVIIIGITKFKHGAWIVCVLIPIFVFIMLRIKRHYIKIAEQLKLPLNIRPKNLEPADDKQHVIILVNSLNKSFLKCLNYSKNLSKNIVAFHVSVDSDATEKLKKKWEEYDVGIPLVVRQSPYRDVIDPLLEFIDSEEHASKPGETVTVVISQFVITKWWHNILHNQTSLFIKNMLYKRRNIVVVSVPYIIEE</sequence>
<evidence type="ECO:0000256" key="1">
    <source>
        <dbReference type="ARBA" id="ARBA00004141"/>
    </source>
</evidence>
<evidence type="ECO:0000256" key="4">
    <source>
        <dbReference type="ARBA" id="ARBA00023136"/>
    </source>
</evidence>
<proteinExistence type="predicted"/>
<organism evidence="6 7">
    <name type="scientific">Clostridium omnivorum</name>
    <dbReference type="NCBI Taxonomy" id="1604902"/>
    <lineage>
        <taxon>Bacteria</taxon>
        <taxon>Bacillati</taxon>
        <taxon>Bacillota</taxon>
        <taxon>Clostridia</taxon>
        <taxon>Eubacteriales</taxon>
        <taxon>Clostridiaceae</taxon>
        <taxon>Clostridium</taxon>
    </lineage>
</organism>
<keyword evidence="7" id="KW-1185">Reference proteome</keyword>
<name>A0ABQ5NAJ6_9CLOT</name>
<dbReference type="Proteomes" id="UP001208567">
    <property type="component" value="Unassembled WGS sequence"/>
</dbReference>
<dbReference type="Pfam" id="PF13520">
    <property type="entry name" value="AA_permease_2"/>
    <property type="match status" value="1"/>
</dbReference>
<feature type="transmembrane region" description="Helical" evidence="5">
    <location>
        <begin position="409"/>
        <end position="428"/>
    </location>
</feature>
<dbReference type="RefSeq" id="WP_264851596.1">
    <property type="nucleotide sequence ID" value="NZ_BRXR01000001.1"/>
</dbReference>
<gene>
    <name evidence="6" type="ORF">bsdE14_37030</name>
</gene>
<feature type="transmembrane region" description="Helical" evidence="5">
    <location>
        <begin position="348"/>
        <end position="369"/>
    </location>
</feature>